<dbReference type="EMBL" id="PFCB01000020">
    <property type="protein sequence ID" value="PIR74486.1"/>
    <property type="molecule type" value="Genomic_DNA"/>
</dbReference>
<sequence length="412" mass="45150">MIRRTIFTGLGPNIDSDAVTQSLAMLCMPWKWRTLRRGPNSKALEQSLQRLYGVPYARTIDSGRSALLIALRALNISKGDDVLVQAYTCMVVVNAIRRAGASPIFVDIRDDLTIDPVDVVAKITPRTKALIIQHTFGAPAQTDPLIAIAKKHGIATIEDCAHSMDTDVTPPPGTQADIAMLSFGSDKPISSVRGGAIITSDPAIEKRIDSLMETLPDLSLLMVVRLLFQPPLFALGRATYDLLGFGKGVFLLMKTFHVAPRTITQREKQGEPDGFSPSRFPNALAVLALKQVNTLPQKNEHRKKIARIYAQTLHPSIRQPHRAVGSPLLRYIVLVEYPHKVAQRAKSKSIQLGDWYQTVIAPGDSNMRAAGYIAGTCPRAESFALRSINLPTDLHISHADAERIAVCMNSLV</sequence>
<feature type="modified residue" description="N6-(pyridoxal phosphate)lysine" evidence="2">
    <location>
        <position position="187"/>
    </location>
</feature>
<dbReference type="GO" id="GO:0008483">
    <property type="term" value="F:transaminase activity"/>
    <property type="evidence" value="ECO:0007669"/>
    <property type="project" value="TreeGrafter"/>
</dbReference>
<evidence type="ECO:0000313" key="5">
    <source>
        <dbReference type="Proteomes" id="UP000230154"/>
    </source>
</evidence>
<dbReference type="Proteomes" id="UP000230154">
    <property type="component" value="Unassembled WGS sequence"/>
</dbReference>
<dbReference type="PANTHER" id="PTHR30244:SF34">
    <property type="entry name" value="DTDP-4-AMINO-4,6-DIDEOXYGALACTOSE TRANSAMINASE"/>
    <property type="match status" value="1"/>
</dbReference>
<dbReference type="PIRSF" id="PIRSF000390">
    <property type="entry name" value="PLP_StrS"/>
    <property type="match status" value="1"/>
</dbReference>
<dbReference type="Gene3D" id="3.40.640.10">
    <property type="entry name" value="Type I PLP-dependent aspartate aminotransferase-like (Major domain)"/>
    <property type="match status" value="1"/>
</dbReference>
<dbReference type="Pfam" id="PF01041">
    <property type="entry name" value="DegT_DnrJ_EryC1"/>
    <property type="match status" value="2"/>
</dbReference>
<feature type="active site" description="Proton acceptor" evidence="1">
    <location>
        <position position="187"/>
    </location>
</feature>
<name>A0A2H0TSH4_9BACT</name>
<dbReference type="InterPro" id="IPR000653">
    <property type="entry name" value="DegT/StrS_aminotransferase"/>
</dbReference>
<evidence type="ECO:0000256" key="2">
    <source>
        <dbReference type="PIRSR" id="PIRSR000390-2"/>
    </source>
</evidence>
<gene>
    <name evidence="4" type="ORF">COU35_02295</name>
</gene>
<dbReference type="SUPFAM" id="SSF53383">
    <property type="entry name" value="PLP-dependent transferases"/>
    <property type="match status" value="1"/>
</dbReference>
<dbReference type="PANTHER" id="PTHR30244">
    <property type="entry name" value="TRANSAMINASE"/>
    <property type="match status" value="1"/>
</dbReference>
<dbReference type="InterPro" id="IPR015424">
    <property type="entry name" value="PyrdxlP-dep_Trfase"/>
</dbReference>
<dbReference type="GO" id="GO:0000271">
    <property type="term" value="P:polysaccharide biosynthetic process"/>
    <property type="evidence" value="ECO:0007669"/>
    <property type="project" value="TreeGrafter"/>
</dbReference>
<dbReference type="AlphaFoldDB" id="A0A2H0TSH4"/>
<organism evidence="4 5">
    <name type="scientific">Candidatus Magasanikbacteria bacterium CG10_big_fil_rev_8_21_14_0_10_47_10</name>
    <dbReference type="NCBI Taxonomy" id="1974652"/>
    <lineage>
        <taxon>Bacteria</taxon>
        <taxon>Candidatus Magasanikiibacteriota</taxon>
    </lineage>
</organism>
<comment type="similarity">
    <text evidence="3">Belongs to the DegT/DnrJ/EryC1 family.</text>
</comment>
<dbReference type="InterPro" id="IPR015421">
    <property type="entry name" value="PyrdxlP-dep_Trfase_major"/>
</dbReference>
<comment type="caution">
    <text evidence="4">The sequence shown here is derived from an EMBL/GenBank/DDBJ whole genome shotgun (WGS) entry which is preliminary data.</text>
</comment>
<accession>A0A2H0TSH4</accession>
<dbReference type="InterPro" id="IPR015422">
    <property type="entry name" value="PyrdxlP-dep_Trfase_small"/>
</dbReference>
<protein>
    <recommendedName>
        <fullName evidence="6">DegT/DnrJ/EryC1/StrS aminotransferase family protein</fullName>
    </recommendedName>
</protein>
<proteinExistence type="inferred from homology"/>
<evidence type="ECO:0000256" key="1">
    <source>
        <dbReference type="PIRSR" id="PIRSR000390-1"/>
    </source>
</evidence>
<evidence type="ECO:0008006" key="6">
    <source>
        <dbReference type="Google" id="ProtNLM"/>
    </source>
</evidence>
<evidence type="ECO:0000313" key="4">
    <source>
        <dbReference type="EMBL" id="PIR74486.1"/>
    </source>
</evidence>
<dbReference type="GO" id="GO:0030170">
    <property type="term" value="F:pyridoxal phosphate binding"/>
    <property type="evidence" value="ECO:0007669"/>
    <property type="project" value="TreeGrafter"/>
</dbReference>
<reference evidence="5" key="1">
    <citation type="submission" date="2017-09" db="EMBL/GenBank/DDBJ databases">
        <title>Depth-based differentiation of microbial function through sediment-hosted aquifers and enrichment of novel symbionts in the deep terrestrial subsurface.</title>
        <authorList>
            <person name="Probst A.J."/>
            <person name="Ladd B."/>
            <person name="Jarett J.K."/>
            <person name="Geller-Mcgrath D.E."/>
            <person name="Sieber C.M.K."/>
            <person name="Emerson J.B."/>
            <person name="Anantharaman K."/>
            <person name="Thomas B.C."/>
            <person name="Malmstrom R."/>
            <person name="Stieglmeier M."/>
            <person name="Klingl A."/>
            <person name="Woyke T."/>
            <person name="Ryan C.M."/>
            <person name="Banfield J.F."/>
        </authorList>
    </citation>
    <scope>NUCLEOTIDE SEQUENCE [LARGE SCALE GENOMIC DNA]</scope>
</reference>
<keyword evidence="2 3" id="KW-0663">Pyridoxal phosphate</keyword>
<dbReference type="Gene3D" id="3.90.1150.10">
    <property type="entry name" value="Aspartate Aminotransferase, domain 1"/>
    <property type="match status" value="1"/>
</dbReference>
<evidence type="ECO:0000256" key="3">
    <source>
        <dbReference type="RuleBase" id="RU004508"/>
    </source>
</evidence>